<feature type="compositionally biased region" description="Low complexity" evidence="1">
    <location>
        <begin position="424"/>
        <end position="436"/>
    </location>
</feature>
<dbReference type="Proteomes" id="UP000799302">
    <property type="component" value="Unassembled WGS sequence"/>
</dbReference>
<proteinExistence type="predicted"/>
<keyword evidence="2" id="KW-1133">Transmembrane helix</keyword>
<gene>
    <name evidence="3" type="ORF">BT63DRAFT_460672</name>
</gene>
<dbReference type="AlphaFoldDB" id="A0A6A6TYG2"/>
<feature type="compositionally biased region" description="Polar residues" evidence="1">
    <location>
        <begin position="440"/>
        <end position="455"/>
    </location>
</feature>
<feature type="transmembrane region" description="Helical" evidence="2">
    <location>
        <begin position="20"/>
        <end position="47"/>
    </location>
</feature>
<evidence type="ECO:0000313" key="3">
    <source>
        <dbReference type="EMBL" id="KAF2664371.1"/>
    </source>
</evidence>
<keyword evidence="2" id="KW-0812">Transmembrane</keyword>
<feature type="region of interest" description="Disordered" evidence="1">
    <location>
        <begin position="420"/>
        <end position="455"/>
    </location>
</feature>
<sequence>MFRAALSGCMWLLRNGWKTFKLLFLLSLPLTALPIFIGILNGIYFALWNDAEIRRNSDTYLYEIRDHLRDWGYRDYSFRAFSDTHNYMNLMRLNTNDWASKLGFILPREYTELAYEVDPPISKYADLETLMYFANDPALCEPDKRAPKEQWVWITEWGWPLIDDWDAALVAAMSEINPSKMNQTRIFFVSNREGSGSGTGGFLAGVWAVRAPTLMHFVIEDEAPEPEDIPSGVTYAADLKDLRRVTTRVIDLPLADAYTGLPSKTFPGKKEQILSIMNGDRLWEQFEPWNELQQMLNRFNEHNEIVFDRKGTINYYIGETDDWITDNIHERLGLVALMDGVSQMFFLTGWLSMRGLVLFPWNLGKEMIMEYLGHPKRGDVIVGDLSTRKRVNPLDFLMDGMSDELKKLWADAAAKENNEKIWPGGSMSTSSTMGEGPIKSSITTTASGAPTEATF</sequence>
<evidence type="ECO:0000256" key="2">
    <source>
        <dbReference type="SAM" id="Phobius"/>
    </source>
</evidence>
<name>A0A6A6TYG2_9PEZI</name>
<evidence type="ECO:0000256" key="1">
    <source>
        <dbReference type="SAM" id="MobiDB-lite"/>
    </source>
</evidence>
<dbReference type="OrthoDB" id="5015154at2759"/>
<reference evidence="3" key="1">
    <citation type="journal article" date="2020" name="Stud. Mycol.">
        <title>101 Dothideomycetes genomes: a test case for predicting lifestyles and emergence of pathogens.</title>
        <authorList>
            <person name="Haridas S."/>
            <person name="Albert R."/>
            <person name="Binder M."/>
            <person name="Bloem J."/>
            <person name="Labutti K."/>
            <person name="Salamov A."/>
            <person name="Andreopoulos B."/>
            <person name="Baker S."/>
            <person name="Barry K."/>
            <person name="Bills G."/>
            <person name="Bluhm B."/>
            <person name="Cannon C."/>
            <person name="Castanera R."/>
            <person name="Culley D."/>
            <person name="Daum C."/>
            <person name="Ezra D."/>
            <person name="Gonzalez J."/>
            <person name="Henrissat B."/>
            <person name="Kuo A."/>
            <person name="Liang C."/>
            <person name="Lipzen A."/>
            <person name="Lutzoni F."/>
            <person name="Magnuson J."/>
            <person name="Mondo S."/>
            <person name="Nolan M."/>
            <person name="Ohm R."/>
            <person name="Pangilinan J."/>
            <person name="Park H.-J."/>
            <person name="Ramirez L."/>
            <person name="Alfaro M."/>
            <person name="Sun H."/>
            <person name="Tritt A."/>
            <person name="Yoshinaga Y."/>
            <person name="Zwiers L.-H."/>
            <person name="Turgeon B."/>
            <person name="Goodwin S."/>
            <person name="Spatafora J."/>
            <person name="Crous P."/>
            <person name="Grigoriev I."/>
        </authorList>
    </citation>
    <scope>NUCLEOTIDE SEQUENCE</scope>
    <source>
        <strain evidence="3">CBS 115976</strain>
    </source>
</reference>
<accession>A0A6A6TYG2</accession>
<keyword evidence="4" id="KW-1185">Reference proteome</keyword>
<evidence type="ECO:0000313" key="4">
    <source>
        <dbReference type="Proteomes" id="UP000799302"/>
    </source>
</evidence>
<keyword evidence="2" id="KW-0472">Membrane</keyword>
<protein>
    <submittedName>
        <fullName evidence="3">Uncharacterized protein</fullName>
    </submittedName>
</protein>
<organism evidence="3 4">
    <name type="scientific">Microthyrium microscopicum</name>
    <dbReference type="NCBI Taxonomy" id="703497"/>
    <lineage>
        <taxon>Eukaryota</taxon>
        <taxon>Fungi</taxon>
        <taxon>Dikarya</taxon>
        <taxon>Ascomycota</taxon>
        <taxon>Pezizomycotina</taxon>
        <taxon>Dothideomycetes</taxon>
        <taxon>Dothideomycetes incertae sedis</taxon>
        <taxon>Microthyriales</taxon>
        <taxon>Microthyriaceae</taxon>
        <taxon>Microthyrium</taxon>
    </lineage>
</organism>
<dbReference type="EMBL" id="MU004243">
    <property type="protein sequence ID" value="KAF2664371.1"/>
    <property type="molecule type" value="Genomic_DNA"/>
</dbReference>